<protein>
    <submittedName>
        <fullName evidence="1">Putative F-box protein</fullName>
    </submittedName>
</protein>
<dbReference type="AlphaFoldDB" id="A0A1J3IC68"/>
<gene>
    <name evidence="1" type="ORF">MP_TR1854_c1_g1_i1_g.5453</name>
</gene>
<organism evidence="1">
    <name type="scientific">Noccaea caerulescens</name>
    <name type="common">Alpine penny-cress</name>
    <name type="synonym">Thlaspi caerulescens</name>
    <dbReference type="NCBI Taxonomy" id="107243"/>
    <lineage>
        <taxon>Eukaryota</taxon>
        <taxon>Viridiplantae</taxon>
        <taxon>Streptophyta</taxon>
        <taxon>Embryophyta</taxon>
        <taxon>Tracheophyta</taxon>
        <taxon>Spermatophyta</taxon>
        <taxon>Magnoliopsida</taxon>
        <taxon>eudicotyledons</taxon>
        <taxon>Gunneridae</taxon>
        <taxon>Pentapetalae</taxon>
        <taxon>rosids</taxon>
        <taxon>malvids</taxon>
        <taxon>Brassicales</taxon>
        <taxon>Brassicaceae</taxon>
        <taxon>Coluteocarpeae</taxon>
        <taxon>Noccaea</taxon>
    </lineage>
</organism>
<dbReference type="PANTHER" id="PTHR31370">
    <property type="entry name" value="F-BOX PROTEIN FAMILY-LIKE"/>
    <property type="match status" value="1"/>
</dbReference>
<sequence>MCSPVFEIICGFDGSIKFFLHGVDKEDSCFNPGFVNGIEKCCNVLLLEVEPRQRERRFCSEIEIEFEMEREEFSRKLLLGKNERGVVLFL</sequence>
<dbReference type="EMBL" id="GEVM01028445">
    <property type="protein sequence ID" value="JAU77493.1"/>
    <property type="molecule type" value="Transcribed_RNA"/>
</dbReference>
<evidence type="ECO:0000313" key="1">
    <source>
        <dbReference type="EMBL" id="JAU77493.1"/>
    </source>
</evidence>
<proteinExistence type="predicted"/>
<name>A0A1J3IC68_NOCCA</name>
<reference evidence="1" key="1">
    <citation type="submission" date="2016-07" db="EMBL/GenBank/DDBJ databases">
        <title>De novo transcriptome assembly of four accessions of the metal hyperaccumulator plant Noccaea caerulescens.</title>
        <authorList>
            <person name="Blande D."/>
            <person name="Halimaa P."/>
            <person name="Tervahauta A.I."/>
            <person name="Aarts M.G."/>
            <person name="Karenlampi S.O."/>
        </authorList>
    </citation>
    <scope>NUCLEOTIDE SEQUENCE</scope>
</reference>
<dbReference type="PANTHER" id="PTHR31370:SF2">
    <property type="entry name" value="OS08G0105100 PROTEIN"/>
    <property type="match status" value="1"/>
</dbReference>
<dbReference type="InterPro" id="IPR040275">
    <property type="entry name" value="At5g39450-like"/>
</dbReference>
<accession>A0A1J3IC68</accession>